<dbReference type="EMBL" id="MHNY01000049">
    <property type="protein sequence ID" value="OGZ54071.1"/>
    <property type="molecule type" value="Genomic_DNA"/>
</dbReference>
<comment type="caution">
    <text evidence="2">The sequence shown here is derived from an EMBL/GenBank/DDBJ whole genome shotgun (WGS) entry which is preliminary data.</text>
</comment>
<keyword evidence="1" id="KW-1133">Transmembrane helix</keyword>
<protein>
    <submittedName>
        <fullName evidence="2">Uncharacterized protein</fullName>
    </submittedName>
</protein>
<name>A0A1G2GVV7_9BACT</name>
<proteinExistence type="predicted"/>
<evidence type="ECO:0000256" key="1">
    <source>
        <dbReference type="SAM" id="Phobius"/>
    </source>
</evidence>
<feature type="transmembrane region" description="Helical" evidence="1">
    <location>
        <begin position="83"/>
        <end position="103"/>
    </location>
</feature>
<dbReference type="AlphaFoldDB" id="A0A1G2GVV7"/>
<evidence type="ECO:0000313" key="3">
    <source>
        <dbReference type="Proteomes" id="UP000178186"/>
    </source>
</evidence>
<reference evidence="2 3" key="1">
    <citation type="journal article" date="2016" name="Nat. Commun.">
        <title>Thousands of microbial genomes shed light on interconnected biogeochemical processes in an aquifer system.</title>
        <authorList>
            <person name="Anantharaman K."/>
            <person name="Brown C.T."/>
            <person name="Hug L.A."/>
            <person name="Sharon I."/>
            <person name="Castelle C.J."/>
            <person name="Probst A.J."/>
            <person name="Thomas B.C."/>
            <person name="Singh A."/>
            <person name="Wilkins M.J."/>
            <person name="Karaoz U."/>
            <person name="Brodie E.L."/>
            <person name="Williams K.H."/>
            <person name="Hubbard S.S."/>
            <person name="Banfield J.F."/>
        </authorList>
    </citation>
    <scope>NUCLEOTIDE SEQUENCE [LARGE SCALE GENOMIC DNA]</scope>
</reference>
<dbReference type="Proteomes" id="UP000178186">
    <property type="component" value="Unassembled WGS sequence"/>
</dbReference>
<evidence type="ECO:0000313" key="2">
    <source>
        <dbReference type="EMBL" id="OGZ54071.1"/>
    </source>
</evidence>
<accession>A0A1G2GVV7</accession>
<keyword evidence="1" id="KW-0472">Membrane</keyword>
<feature type="transmembrane region" description="Helical" evidence="1">
    <location>
        <begin position="21"/>
        <end position="41"/>
    </location>
</feature>
<sequence length="122" mass="13998">MDITLSPSIKKIVMRRVRVIWFMRRVLPLLVLETLAVMLIARQLAESIFFNQVLQNAIVHTFTRSPVMMADFFFRAFMNTDTIVQLLVAGSLLVGVLFAWDAFRTFRTLALKSNLSPLSHVI</sequence>
<keyword evidence="1" id="KW-0812">Transmembrane</keyword>
<organism evidence="2 3">
    <name type="scientific">Candidatus Ryanbacteria bacterium RIFCSPLOWO2_02_FULL_45_11c</name>
    <dbReference type="NCBI Taxonomy" id="1802128"/>
    <lineage>
        <taxon>Bacteria</taxon>
        <taxon>Candidatus Ryaniibacteriota</taxon>
    </lineage>
</organism>
<gene>
    <name evidence="2" type="ORF">A3H64_00480</name>
</gene>